<accession>A0A126V315</accession>
<dbReference type="RefSeq" id="WP_039003543.1">
    <property type="nucleotide sequence ID" value="NZ_CP014327.1"/>
</dbReference>
<name>A0A126V315_9RHOB</name>
<dbReference type="EMBL" id="CP014327">
    <property type="protein sequence ID" value="AML52714.1"/>
    <property type="molecule type" value="Genomic_DNA"/>
</dbReference>
<dbReference type="Proteomes" id="UP000070371">
    <property type="component" value="Chromosome"/>
</dbReference>
<sequence length="62" mass="7180">MSLNPRQFLRIRLWTDKPPSKLRVLVVFGVVLACGAIYSVERWVGWPQELSSERPSKIKVQN</sequence>
<keyword evidence="3" id="KW-1185">Reference proteome</keyword>
<feature type="transmembrane region" description="Helical" evidence="1">
    <location>
        <begin position="21"/>
        <end position="40"/>
    </location>
</feature>
<organism evidence="2 3">
    <name type="scientific">Falsihalocynthiibacter arcticus</name>
    <dbReference type="NCBI Taxonomy" id="1579316"/>
    <lineage>
        <taxon>Bacteria</taxon>
        <taxon>Pseudomonadati</taxon>
        <taxon>Pseudomonadota</taxon>
        <taxon>Alphaproteobacteria</taxon>
        <taxon>Rhodobacterales</taxon>
        <taxon>Roseobacteraceae</taxon>
        <taxon>Falsihalocynthiibacter</taxon>
    </lineage>
</organism>
<proteinExistence type="predicted"/>
<evidence type="ECO:0000256" key="1">
    <source>
        <dbReference type="SAM" id="Phobius"/>
    </source>
</evidence>
<keyword evidence="1" id="KW-0812">Transmembrane</keyword>
<dbReference type="OrthoDB" id="7283678at2"/>
<reference evidence="2 3" key="1">
    <citation type="submission" date="2016-02" db="EMBL/GenBank/DDBJ databases">
        <title>Complete genome sequence of Halocynthiibacter arcticus PAMC 20958t from arctic marine sediment.</title>
        <authorList>
            <person name="Lee Y.M."/>
            <person name="Baek K."/>
            <person name="Lee H.K."/>
            <person name="Shin S.C."/>
        </authorList>
    </citation>
    <scope>NUCLEOTIDE SEQUENCE [LARGE SCALE GENOMIC DNA]</scope>
    <source>
        <strain evidence="2">PAMC 20958</strain>
    </source>
</reference>
<evidence type="ECO:0000313" key="3">
    <source>
        <dbReference type="Proteomes" id="UP000070371"/>
    </source>
</evidence>
<evidence type="ECO:0000313" key="2">
    <source>
        <dbReference type="EMBL" id="AML52714.1"/>
    </source>
</evidence>
<dbReference type="PROSITE" id="PS51257">
    <property type="entry name" value="PROKAR_LIPOPROTEIN"/>
    <property type="match status" value="1"/>
</dbReference>
<dbReference type="AlphaFoldDB" id="A0A126V315"/>
<dbReference type="STRING" id="1579316.RC74_16870"/>
<dbReference type="KEGG" id="hat:RC74_16870"/>
<protein>
    <submittedName>
        <fullName evidence="2">Uncharacterized protein</fullName>
    </submittedName>
</protein>
<gene>
    <name evidence="2" type="ORF">RC74_16870</name>
</gene>
<keyword evidence="1" id="KW-0472">Membrane</keyword>
<keyword evidence="1" id="KW-1133">Transmembrane helix</keyword>